<feature type="chain" id="PRO_5037687553" description="DUF4124 domain-containing protein" evidence="1">
    <location>
        <begin position="20"/>
        <end position="315"/>
    </location>
</feature>
<dbReference type="Gene3D" id="2.70.70.10">
    <property type="entry name" value="Glucose Permease (Domain IIA)"/>
    <property type="match status" value="1"/>
</dbReference>
<evidence type="ECO:0000259" key="3">
    <source>
        <dbReference type="Pfam" id="PF13511"/>
    </source>
</evidence>
<dbReference type="Pfam" id="PF01551">
    <property type="entry name" value="Peptidase_M23"/>
    <property type="match status" value="1"/>
</dbReference>
<dbReference type="PANTHER" id="PTHR21666:SF294">
    <property type="entry name" value="PEPTIDASE M23"/>
    <property type="match status" value="1"/>
</dbReference>
<dbReference type="Proteomes" id="UP000646426">
    <property type="component" value="Unassembled WGS sequence"/>
</dbReference>
<protein>
    <recommendedName>
        <fullName evidence="6">DUF4124 domain-containing protein</fullName>
    </recommendedName>
</protein>
<dbReference type="SUPFAM" id="SSF51261">
    <property type="entry name" value="Duplicated hybrid motif"/>
    <property type="match status" value="1"/>
</dbReference>
<evidence type="ECO:0000256" key="1">
    <source>
        <dbReference type="SAM" id="SignalP"/>
    </source>
</evidence>
<gene>
    <name evidence="4" type="ORF">GCM10007067_13990</name>
</gene>
<reference evidence="4" key="2">
    <citation type="submission" date="2020-09" db="EMBL/GenBank/DDBJ databases">
        <authorList>
            <person name="Sun Q."/>
            <person name="Kim S."/>
        </authorList>
    </citation>
    <scope>NUCLEOTIDE SEQUENCE</scope>
    <source>
        <strain evidence="4">KCTC 23077</strain>
    </source>
</reference>
<dbReference type="AlphaFoldDB" id="A0A918W6E8"/>
<evidence type="ECO:0000313" key="5">
    <source>
        <dbReference type="Proteomes" id="UP000646426"/>
    </source>
</evidence>
<name>A0A918W6E8_9GAMM</name>
<dbReference type="CDD" id="cd12797">
    <property type="entry name" value="M23_peptidase"/>
    <property type="match status" value="1"/>
</dbReference>
<keyword evidence="5" id="KW-1185">Reference proteome</keyword>
<comment type="caution">
    <text evidence="4">The sequence shown here is derived from an EMBL/GenBank/DDBJ whole genome shotgun (WGS) entry which is preliminary data.</text>
</comment>
<dbReference type="Pfam" id="PF13511">
    <property type="entry name" value="DUF4124"/>
    <property type="match status" value="1"/>
</dbReference>
<feature type="domain" description="M23ase beta-sheet core" evidence="2">
    <location>
        <begin position="191"/>
        <end position="291"/>
    </location>
</feature>
<evidence type="ECO:0000259" key="2">
    <source>
        <dbReference type="Pfam" id="PF01551"/>
    </source>
</evidence>
<dbReference type="EMBL" id="BMYD01000001">
    <property type="protein sequence ID" value="GHA77688.1"/>
    <property type="molecule type" value="Genomic_DNA"/>
</dbReference>
<dbReference type="PANTHER" id="PTHR21666">
    <property type="entry name" value="PEPTIDASE-RELATED"/>
    <property type="match status" value="1"/>
</dbReference>
<evidence type="ECO:0008006" key="6">
    <source>
        <dbReference type="Google" id="ProtNLM"/>
    </source>
</evidence>
<keyword evidence="1" id="KW-0732">Signal</keyword>
<accession>A0A918W6E8</accession>
<dbReference type="InterPro" id="IPR025392">
    <property type="entry name" value="DUF4124"/>
</dbReference>
<sequence length="315" mass="33377">MRTAWLALLGLAVAAAGVAASTDTLYRWTDPQGVNHYADTAPPGRTAKAVPVAPTVSPARADAMPGVAVEPIARLRIEQVGGRNQAWADNLLGGPVEVRLRFQRQRNVVSDPPLPARATLPAGSSVLLAVLGVAETGVGGGDFQLQMDSLPGDPAARPQDVEYRLPLPHAQVPRIDQGYGGRFSHTDAQNRYAVDFAVPEGTPVLAAREGAVMQVESGFRNAGTNAARFAAQANYVRIAHDDGTMAVYAHLQPDGALVRVGQRVQAGERIGLSGNTGYTTGPHLHFVVQVNRGMRIESLPFRMRGPAGPLQIGQR</sequence>
<dbReference type="InterPro" id="IPR016047">
    <property type="entry name" value="M23ase_b-sheet_dom"/>
</dbReference>
<dbReference type="InterPro" id="IPR011055">
    <property type="entry name" value="Dup_hybrid_motif"/>
</dbReference>
<reference evidence="4" key="1">
    <citation type="journal article" date="2014" name="Int. J. Syst. Evol. Microbiol.">
        <title>Complete genome sequence of Corynebacterium casei LMG S-19264T (=DSM 44701T), isolated from a smear-ripened cheese.</title>
        <authorList>
            <consortium name="US DOE Joint Genome Institute (JGI-PGF)"/>
            <person name="Walter F."/>
            <person name="Albersmeier A."/>
            <person name="Kalinowski J."/>
            <person name="Ruckert C."/>
        </authorList>
    </citation>
    <scope>NUCLEOTIDE SEQUENCE</scope>
    <source>
        <strain evidence="4">KCTC 23077</strain>
    </source>
</reference>
<feature type="signal peptide" evidence="1">
    <location>
        <begin position="1"/>
        <end position="19"/>
    </location>
</feature>
<feature type="domain" description="DUF4124" evidence="3">
    <location>
        <begin position="15"/>
        <end position="63"/>
    </location>
</feature>
<dbReference type="RefSeq" id="WP_189454609.1">
    <property type="nucleotide sequence ID" value="NZ_BMYD01000001.1"/>
</dbReference>
<proteinExistence type="predicted"/>
<organism evidence="4 5">
    <name type="scientific">Cognatilysobacter bugurensis</name>
    <dbReference type="NCBI Taxonomy" id="543356"/>
    <lineage>
        <taxon>Bacteria</taxon>
        <taxon>Pseudomonadati</taxon>
        <taxon>Pseudomonadota</taxon>
        <taxon>Gammaproteobacteria</taxon>
        <taxon>Lysobacterales</taxon>
        <taxon>Lysobacteraceae</taxon>
        <taxon>Cognatilysobacter</taxon>
    </lineage>
</organism>
<dbReference type="GO" id="GO:0004222">
    <property type="term" value="F:metalloendopeptidase activity"/>
    <property type="evidence" value="ECO:0007669"/>
    <property type="project" value="TreeGrafter"/>
</dbReference>
<evidence type="ECO:0000313" key="4">
    <source>
        <dbReference type="EMBL" id="GHA77688.1"/>
    </source>
</evidence>
<dbReference type="InterPro" id="IPR050570">
    <property type="entry name" value="Cell_wall_metabolism_enzyme"/>
</dbReference>